<feature type="compositionally biased region" description="Basic residues" evidence="1">
    <location>
        <begin position="31"/>
        <end position="40"/>
    </location>
</feature>
<organism evidence="2 3">
    <name type="scientific">Coleofasciculus chthonoplastes PCC 7420</name>
    <dbReference type="NCBI Taxonomy" id="118168"/>
    <lineage>
        <taxon>Bacteria</taxon>
        <taxon>Bacillati</taxon>
        <taxon>Cyanobacteriota</taxon>
        <taxon>Cyanophyceae</taxon>
        <taxon>Coleofasciculales</taxon>
        <taxon>Coleofasciculaceae</taxon>
        <taxon>Coleofasciculus</taxon>
    </lineage>
</organism>
<evidence type="ECO:0000313" key="3">
    <source>
        <dbReference type="Proteomes" id="UP000003835"/>
    </source>
</evidence>
<dbReference type="EMBL" id="DS989860">
    <property type="protein sequence ID" value="EDX73033.1"/>
    <property type="molecule type" value="Genomic_DNA"/>
</dbReference>
<accession>B4VYR1</accession>
<dbReference type="HOGENOM" id="CLU_3287914_0_0_3"/>
<gene>
    <name evidence="2" type="ORF">MC7420_2651</name>
</gene>
<sequence>MIADCLYHVRLNTYTIGGDKAPGQMADGRRERRRLPGRSK</sequence>
<name>B4VYR1_9CYAN</name>
<protein>
    <submittedName>
        <fullName evidence="2">Uncharacterized protein</fullName>
    </submittedName>
</protein>
<proteinExistence type="predicted"/>
<dbReference type="AlphaFoldDB" id="B4VYR1"/>
<evidence type="ECO:0000256" key="1">
    <source>
        <dbReference type="SAM" id="MobiDB-lite"/>
    </source>
</evidence>
<reference evidence="2 3" key="1">
    <citation type="submission" date="2008-07" db="EMBL/GenBank/DDBJ databases">
        <authorList>
            <person name="Tandeau de Marsac N."/>
            <person name="Ferriera S."/>
            <person name="Johnson J."/>
            <person name="Kravitz S."/>
            <person name="Beeson K."/>
            <person name="Sutton G."/>
            <person name="Rogers Y.-H."/>
            <person name="Friedman R."/>
            <person name="Frazier M."/>
            <person name="Venter J.C."/>
        </authorList>
    </citation>
    <scope>NUCLEOTIDE SEQUENCE [LARGE SCALE GENOMIC DNA]</scope>
    <source>
        <strain evidence="2 3">PCC 7420</strain>
    </source>
</reference>
<evidence type="ECO:0000313" key="2">
    <source>
        <dbReference type="EMBL" id="EDX73033.1"/>
    </source>
</evidence>
<keyword evidence="3" id="KW-1185">Reference proteome</keyword>
<feature type="region of interest" description="Disordered" evidence="1">
    <location>
        <begin position="18"/>
        <end position="40"/>
    </location>
</feature>
<dbReference type="Proteomes" id="UP000003835">
    <property type="component" value="Unassembled WGS sequence"/>
</dbReference>